<geneLocation type="plasmid" evidence="1">
    <name>pR148</name>
</geneLocation>
<reference evidence="1" key="2">
    <citation type="journal article" date="2013" name="Antimicrob. Agents Chemother.">
        <title>Comparative Sequence Analysis of a Multidrug-Resistant Plasmid from Aeromonas hydrophila.</title>
        <authorList>
            <person name="Del Castillo C.S."/>
            <person name="Hikima J."/>
            <person name="Jang H.B."/>
            <person name="Nho S.W."/>
            <person name="Jung T.S."/>
            <person name="Wongtavatchai J."/>
            <person name="Kondo H."/>
            <person name="Hirono I."/>
            <person name="Takeyama H."/>
            <person name="Aoki T."/>
        </authorList>
    </citation>
    <scope>NUCLEOTIDE SEQUENCE</scope>
    <source>
        <plasmid evidence="1">pR148</plasmid>
    </source>
</reference>
<evidence type="ECO:0000313" key="1">
    <source>
        <dbReference type="EMBL" id="AFV40996.1"/>
    </source>
</evidence>
<keyword evidence="1" id="KW-0614">Plasmid</keyword>
<organism evidence="1">
    <name type="scientific">Aeromonas hydrophila</name>
    <dbReference type="NCBI Taxonomy" id="644"/>
    <lineage>
        <taxon>Bacteria</taxon>
        <taxon>Pseudomonadati</taxon>
        <taxon>Pseudomonadota</taxon>
        <taxon>Gammaproteobacteria</taxon>
        <taxon>Aeromonadales</taxon>
        <taxon>Aeromonadaceae</taxon>
        <taxon>Aeromonas</taxon>
    </lineage>
</organism>
<dbReference type="AlphaFoldDB" id="K4NC14"/>
<protein>
    <submittedName>
        <fullName evidence="1">Uncharacterized protein</fullName>
    </submittedName>
</protein>
<proteinExistence type="predicted"/>
<dbReference type="EMBL" id="JX141473">
    <property type="protein sequence ID" value="AFV40996.1"/>
    <property type="molecule type" value="Genomic_DNA"/>
</dbReference>
<reference evidence="1" key="1">
    <citation type="submission" date="2012-06" db="EMBL/GenBank/DDBJ databases">
        <authorList>
            <person name="del Castillo C.S."/>
            <person name="Hikima J.-i."/>
            <person name="Jang H.-B."/>
            <person name="Nho S.-W."/>
            <person name="Jung T.-S."/>
            <person name="Wongtavatchai J."/>
            <person name="Kondo H."/>
            <person name="Hirono I."/>
            <person name="Takeyama H."/>
            <person name="Aoki T."/>
        </authorList>
    </citation>
    <scope>NUCLEOTIDE SEQUENCE</scope>
    <source>
        <plasmid evidence="1">pR148</plasmid>
    </source>
</reference>
<sequence>MGYGMEQAIQSYLADDRQYQDRITAALSQVEEKGAEYEALCQQRAQLGIWQKIITFWQFRRDIAVIRSALKGHNSDLRYLRRGRDQLKEGLVSRAVKQAIDGSQILERITQAQDRLDAASRLHESNKRLVDMGQKALREISEASSSISSAQTMEVLDLVTDNKGISVMSSMSNSSASSEIDDAKRAVKAFANALGDHRDIVGSLHHSMATEFIDLGMDFAGLNDGFDFGSVFSLFSLSSASSSLDKVESRVESLMPDLRRAASNSAAEYARVNEEFFGLKQQACCQVHELLVTNGIDVSVKRVESAVNSYRVGR</sequence>
<name>K4NC14_AERHY</name>
<accession>K4NC14</accession>